<evidence type="ECO:0000313" key="3">
    <source>
        <dbReference type="Proteomes" id="UP000005438"/>
    </source>
</evidence>
<feature type="transmembrane region" description="Helical" evidence="1">
    <location>
        <begin position="95"/>
        <end position="116"/>
    </location>
</feature>
<evidence type="ECO:0000256" key="1">
    <source>
        <dbReference type="SAM" id="Phobius"/>
    </source>
</evidence>
<keyword evidence="1" id="KW-0812">Transmembrane</keyword>
<feature type="transmembrane region" description="Helical" evidence="1">
    <location>
        <begin position="23"/>
        <end position="44"/>
    </location>
</feature>
<organism evidence="2 3">
    <name type="scientific">Niastella koreensis (strain DSM 17620 / KACC 11465 / NBRC 106392 / GR20-10)</name>
    <dbReference type="NCBI Taxonomy" id="700598"/>
    <lineage>
        <taxon>Bacteria</taxon>
        <taxon>Pseudomonadati</taxon>
        <taxon>Bacteroidota</taxon>
        <taxon>Chitinophagia</taxon>
        <taxon>Chitinophagales</taxon>
        <taxon>Chitinophagaceae</taxon>
        <taxon>Niastella</taxon>
    </lineage>
</organism>
<dbReference type="Proteomes" id="UP000005438">
    <property type="component" value="Chromosome"/>
</dbReference>
<keyword evidence="1" id="KW-1133">Transmembrane helix</keyword>
<accession>G8TFG8</accession>
<gene>
    <name evidence="2" type="ordered locus">Niako_2044</name>
</gene>
<evidence type="ECO:0000313" key="2">
    <source>
        <dbReference type="EMBL" id="AEV98399.1"/>
    </source>
</evidence>
<protein>
    <submittedName>
        <fullName evidence="2">Uncharacterized protein</fullName>
    </submittedName>
</protein>
<feature type="transmembrane region" description="Helical" evidence="1">
    <location>
        <begin position="64"/>
        <end position="83"/>
    </location>
</feature>
<dbReference type="EMBL" id="CP003178">
    <property type="protein sequence ID" value="AEV98399.1"/>
    <property type="molecule type" value="Genomic_DNA"/>
</dbReference>
<dbReference type="HOGENOM" id="CLU_2082299_0_0_10"/>
<dbReference type="KEGG" id="nko:Niako_2044"/>
<sequence>MQVYFNFGALANSTYLTRMNRKLLFSFTLSCISLIATTWINISIAKRYLHADGKTRALFGMNELLSYGYQYLVAILGITALVLSLTSRPRSRFQLICITLSILSIILVFVRLWRLFC</sequence>
<dbReference type="AlphaFoldDB" id="G8TFG8"/>
<keyword evidence="1" id="KW-0472">Membrane</keyword>
<proteinExistence type="predicted"/>
<reference evidence="2 3" key="1">
    <citation type="submission" date="2011-12" db="EMBL/GenBank/DDBJ databases">
        <title>The complete genome of Niastella koreensis GR20-10.</title>
        <authorList>
            <consortium name="US DOE Joint Genome Institute (JGI-PGF)"/>
            <person name="Lucas S."/>
            <person name="Han J."/>
            <person name="Lapidus A."/>
            <person name="Bruce D."/>
            <person name="Goodwin L."/>
            <person name="Pitluck S."/>
            <person name="Peters L."/>
            <person name="Kyrpides N."/>
            <person name="Mavromatis K."/>
            <person name="Ivanova N."/>
            <person name="Mikhailova N."/>
            <person name="Davenport K."/>
            <person name="Saunders E."/>
            <person name="Detter J.C."/>
            <person name="Tapia R."/>
            <person name="Han C."/>
            <person name="Land M."/>
            <person name="Hauser L."/>
            <person name="Markowitz V."/>
            <person name="Cheng J.-F."/>
            <person name="Hugenholtz P."/>
            <person name="Woyke T."/>
            <person name="Wu D."/>
            <person name="Tindall B."/>
            <person name="Pomrenke H."/>
            <person name="Brambilla E."/>
            <person name="Klenk H.-P."/>
            <person name="Eisen J.A."/>
        </authorList>
    </citation>
    <scope>NUCLEOTIDE SEQUENCE [LARGE SCALE GENOMIC DNA]</scope>
    <source>
        <strain evidence="3">DSM 17620 / KACC 11465 / NBRC 106392 / GR20-10</strain>
    </source>
</reference>
<name>G8TFG8_NIAKG</name>